<reference evidence="12" key="1">
    <citation type="submission" date="2020-11" db="EMBL/GenBank/DDBJ databases">
        <title>Kefir isolates.</title>
        <authorList>
            <person name="Marcisauskas S."/>
            <person name="Kim Y."/>
            <person name="Blasche S."/>
        </authorList>
    </citation>
    <scope>NUCLEOTIDE SEQUENCE</scope>
    <source>
        <strain evidence="12">Olga-1</strain>
    </source>
</reference>
<comment type="catalytic activity">
    <reaction evidence="9">
        <text>a 5,6-dihydrouridine in mRNA + NADP(+) = a uridine in mRNA + NADPH + H(+)</text>
        <dbReference type="Rhea" id="RHEA:69855"/>
        <dbReference type="Rhea" id="RHEA-COMP:14658"/>
        <dbReference type="Rhea" id="RHEA-COMP:17789"/>
        <dbReference type="ChEBI" id="CHEBI:15378"/>
        <dbReference type="ChEBI" id="CHEBI:57783"/>
        <dbReference type="ChEBI" id="CHEBI:58349"/>
        <dbReference type="ChEBI" id="CHEBI:65315"/>
        <dbReference type="ChEBI" id="CHEBI:74443"/>
    </reaction>
    <physiologicalReaction direction="right-to-left" evidence="9">
        <dbReference type="Rhea" id="RHEA:69857"/>
    </physiologicalReaction>
</comment>
<feature type="compositionally biased region" description="Basic and acidic residues" evidence="10">
    <location>
        <begin position="370"/>
        <end position="391"/>
    </location>
</feature>
<dbReference type="OrthoDB" id="10262250at2759"/>
<evidence type="ECO:0000256" key="6">
    <source>
        <dbReference type="ARBA" id="ARBA00023002"/>
    </source>
</evidence>
<dbReference type="Proteomes" id="UP000697127">
    <property type="component" value="Unassembled WGS sequence"/>
</dbReference>
<dbReference type="GO" id="GO:0017150">
    <property type="term" value="F:tRNA dihydrouridine synthase activity"/>
    <property type="evidence" value="ECO:0007669"/>
    <property type="project" value="InterPro"/>
</dbReference>
<proteinExistence type="predicted"/>
<organism evidence="12 13">
    <name type="scientific">Pichia californica</name>
    <dbReference type="NCBI Taxonomy" id="460514"/>
    <lineage>
        <taxon>Eukaryota</taxon>
        <taxon>Fungi</taxon>
        <taxon>Dikarya</taxon>
        <taxon>Ascomycota</taxon>
        <taxon>Saccharomycotina</taxon>
        <taxon>Pichiomycetes</taxon>
        <taxon>Pichiales</taxon>
        <taxon>Pichiaceae</taxon>
        <taxon>Pichia</taxon>
    </lineage>
</organism>
<dbReference type="GO" id="GO:0050660">
    <property type="term" value="F:flavin adenine dinucleotide binding"/>
    <property type="evidence" value="ECO:0007669"/>
    <property type="project" value="InterPro"/>
</dbReference>
<dbReference type="GO" id="GO:0006397">
    <property type="term" value="P:mRNA processing"/>
    <property type="evidence" value="ECO:0007669"/>
    <property type="project" value="UniProtKB-KW"/>
</dbReference>
<evidence type="ECO:0000256" key="10">
    <source>
        <dbReference type="SAM" id="MobiDB-lite"/>
    </source>
</evidence>
<evidence type="ECO:0000313" key="12">
    <source>
        <dbReference type="EMBL" id="KAG0690216.1"/>
    </source>
</evidence>
<evidence type="ECO:0000256" key="5">
    <source>
        <dbReference type="ARBA" id="ARBA00022694"/>
    </source>
</evidence>
<sequence length="391" mass="43833">MLDYRAKFVLAPMVRIGELPTRLLALKYGADLVWGPEIIDKKLLTCERKYNEKLKTVDFLSKTGNKKIPGITDLVFRTYPDLEKDKLVFQMGTSSPELAVKAANIVINDVDAIDINAGCPKHFSIHSGMGAALLSTPDLLCNILCDLVTHVGKPNNKPISVKIRLLPNKQDTLKLVSRLVQTGITNLTLHCRTREMRNREPPIRDYINEIHDICKNNNVTFIINGQIKNYQQFKNLQEQFGDDVGAMIASDAEINPTCFNKEGPLPWYTAIKSYIQFAKTFDNHPANSKYCLARMVPNDKNKNKIYHLLSKAKTMEEFVDIILNKMDDNGLYIGAQDDATTMGKTASSTTNTSKTTAISGGNIDNNQDNSTKRKMNEKTDDIDSSSKKIKV</sequence>
<comment type="catalytic activity">
    <reaction evidence="8">
        <text>a 5,6-dihydrouridine in mRNA + NAD(+) = a uridine in mRNA + NADH + H(+)</text>
        <dbReference type="Rhea" id="RHEA:69851"/>
        <dbReference type="Rhea" id="RHEA-COMP:14658"/>
        <dbReference type="Rhea" id="RHEA-COMP:17789"/>
        <dbReference type="ChEBI" id="CHEBI:15378"/>
        <dbReference type="ChEBI" id="CHEBI:57540"/>
        <dbReference type="ChEBI" id="CHEBI:57945"/>
        <dbReference type="ChEBI" id="CHEBI:65315"/>
        <dbReference type="ChEBI" id="CHEBI:74443"/>
    </reaction>
    <physiologicalReaction direction="right-to-left" evidence="8">
        <dbReference type="Rhea" id="RHEA:69853"/>
    </physiologicalReaction>
</comment>
<evidence type="ECO:0000259" key="11">
    <source>
        <dbReference type="Pfam" id="PF01207"/>
    </source>
</evidence>
<evidence type="ECO:0000256" key="9">
    <source>
        <dbReference type="ARBA" id="ARBA00049447"/>
    </source>
</evidence>
<dbReference type="Gene3D" id="3.20.20.70">
    <property type="entry name" value="Aldolase class I"/>
    <property type="match status" value="1"/>
</dbReference>
<dbReference type="InterPro" id="IPR052582">
    <property type="entry name" value="tRNA-DUS-like"/>
</dbReference>
<dbReference type="InterPro" id="IPR018517">
    <property type="entry name" value="tRNA_hU_synthase_CS"/>
</dbReference>
<evidence type="ECO:0000256" key="8">
    <source>
        <dbReference type="ARBA" id="ARBA00048342"/>
    </source>
</evidence>
<dbReference type="PANTHER" id="PTHR45936">
    <property type="entry name" value="TRNA-DIHYDROURIDINE(20) SYNTHASE [NAD(P)+]-LIKE"/>
    <property type="match status" value="1"/>
</dbReference>
<dbReference type="InterPro" id="IPR035587">
    <property type="entry name" value="DUS-like_FMN-bd"/>
</dbReference>
<keyword evidence="2" id="KW-0285">Flavoprotein</keyword>
<dbReference type="Pfam" id="PF01207">
    <property type="entry name" value="Dus"/>
    <property type="match status" value="1"/>
</dbReference>
<evidence type="ECO:0000256" key="2">
    <source>
        <dbReference type="ARBA" id="ARBA00022630"/>
    </source>
</evidence>
<accession>A0A9P6WN94</accession>
<evidence type="ECO:0000256" key="1">
    <source>
        <dbReference type="ARBA" id="ARBA00001917"/>
    </source>
</evidence>
<protein>
    <recommendedName>
        <fullName evidence="11">DUS-like FMN-binding domain-containing protein</fullName>
    </recommendedName>
</protein>
<keyword evidence="6" id="KW-0560">Oxidoreductase</keyword>
<evidence type="ECO:0000256" key="7">
    <source>
        <dbReference type="ARBA" id="ARBA00023027"/>
    </source>
</evidence>
<evidence type="ECO:0000256" key="4">
    <source>
        <dbReference type="ARBA" id="ARBA00022664"/>
    </source>
</evidence>
<dbReference type="InterPro" id="IPR013785">
    <property type="entry name" value="Aldolase_TIM"/>
</dbReference>
<keyword evidence="3" id="KW-0288">FMN</keyword>
<dbReference type="AlphaFoldDB" id="A0A9P6WN94"/>
<keyword evidence="13" id="KW-1185">Reference proteome</keyword>
<name>A0A9P6WN94_9ASCO</name>
<comment type="caution">
    <text evidence="12">The sequence shown here is derived from an EMBL/GenBank/DDBJ whole genome shotgun (WGS) entry which is preliminary data.</text>
</comment>
<gene>
    <name evidence="12" type="ORF">C6P40_003607</name>
</gene>
<dbReference type="PROSITE" id="PS01136">
    <property type="entry name" value="UPF0034"/>
    <property type="match status" value="1"/>
</dbReference>
<feature type="compositionally biased region" description="Polar residues" evidence="10">
    <location>
        <begin position="358"/>
        <end position="369"/>
    </location>
</feature>
<feature type="region of interest" description="Disordered" evidence="10">
    <location>
        <begin position="341"/>
        <end position="391"/>
    </location>
</feature>
<keyword evidence="5" id="KW-0819">tRNA processing</keyword>
<feature type="compositionally biased region" description="Low complexity" evidence="10">
    <location>
        <begin position="344"/>
        <end position="357"/>
    </location>
</feature>
<dbReference type="EMBL" id="PUHW01000041">
    <property type="protein sequence ID" value="KAG0690216.1"/>
    <property type="molecule type" value="Genomic_DNA"/>
</dbReference>
<comment type="cofactor">
    <cofactor evidence="1">
        <name>FMN</name>
        <dbReference type="ChEBI" id="CHEBI:58210"/>
    </cofactor>
</comment>
<dbReference type="CDD" id="cd02801">
    <property type="entry name" value="DUS_like_FMN"/>
    <property type="match status" value="1"/>
</dbReference>
<dbReference type="GO" id="GO:0005737">
    <property type="term" value="C:cytoplasm"/>
    <property type="evidence" value="ECO:0007669"/>
    <property type="project" value="TreeGrafter"/>
</dbReference>
<dbReference type="SUPFAM" id="SSF51395">
    <property type="entry name" value="FMN-linked oxidoreductases"/>
    <property type="match status" value="1"/>
</dbReference>
<dbReference type="PANTHER" id="PTHR45936:SF1">
    <property type="entry name" value="TRNA-DIHYDROURIDINE(20) SYNTHASE [NAD(P)+]-LIKE"/>
    <property type="match status" value="1"/>
</dbReference>
<evidence type="ECO:0000256" key="3">
    <source>
        <dbReference type="ARBA" id="ARBA00022643"/>
    </source>
</evidence>
<keyword evidence="4" id="KW-0507">mRNA processing</keyword>
<feature type="domain" description="DUS-like FMN-binding" evidence="11">
    <location>
        <begin position="32"/>
        <end position="290"/>
    </location>
</feature>
<keyword evidence="7" id="KW-0520">NAD</keyword>
<evidence type="ECO:0000313" key="13">
    <source>
        <dbReference type="Proteomes" id="UP000697127"/>
    </source>
</evidence>